<organism evidence="10 11">
    <name type="scientific">Stappia albiluteola</name>
    <dbReference type="NCBI Taxonomy" id="2758565"/>
    <lineage>
        <taxon>Bacteria</taxon>
        <taxon>Pseudomonadati</taxon>
        <taxon>Pseudomonadota</taxon>
        <taxon>Alphaproteobacteria</taxon>
        <taxon>Hyphomicrobiales</taxon>
        <taxon>Stappiaceae</taxon>
        <taxon>Stappia</taxon>
    </lineage>
</organism>
<protein>
    <submittedName>
        <fullName evidence="10">Acyl-CoA dehydrogenase family protein</fullName>
    </submittedName>
</protein>
<dbReference type="PANTHER" id="PTHR42707">
    <property type="entry name" value="ACYL-COA DEHYDROGENASE"/>
    <property type="match status" value="1"/>
</dbReference>
<dbReference type="SUPFAM" id="SSF56645">
    <property type="entry name" value="Acyl-CoA dehydrogenase NM domain-like"/>
    <property type="match status" value="1"/>
</dbReference>
<dbReference type="SUPFAM" id="SSF47203">
    <property type="entry name" value="Acyl-CoA dehydrogenase C-terminal domain-like"/>
    <property type="match status" value="1"/>
</dbReference>
<dbReference type="PANTHER" id="PTHR42707:SF3">
    <property type="entry name" value="ACYL-COA DEHYDROGENASE AIDB-RELATED"/>
    <property type="match status" value="1"/>
</dbReference>
<dbReference type="Proteomes" id="UP000541109">
    <property type="component" value="Unassembled WGS sequence"/>
</dbReference>
<dbReference type="Pfam" id="PF02770">
    <property type="entry name" value="Acyl-CoA_dh_M"/>
    <property type="match status" value="1"/>
</dbReference>
<dbReference type="InterPro" id="IPR041504">
    <property type="entry name" value="AidB_N"/>
</dbReference>
<comment type="cofactor">
    <cofactor evidence="1 5">
        <name>FAD</name>
        <dbReference type="ChEBI" id="CHEBI:57692"/>
    </cofactor>
</comment>
<proteinExistence type="inferred from homology"/>
<dbReference type="PROSITE" id="PS00073">
    <property type="entry name" value="ACYL_COA_DH_2"/>
    <property type="match status" value="1"/>
</dbReference>
<comment type="caution">
    <text evidence="10">The sequence shown here is derived from an EMBL/GenBank/DDBJ whole genome shotgun (WGS) entry which is preliminary data.</text>
</comment>
<feature type="domain" description="Adaptive response protein AidB N-terminal" evidence="9">
    <location>
        <begin position="68"/>
        <end position="225"/>
    </location>
</feature>
<feature type="compositionally biased region" description="Gly residues" evidence="6">
    <location>
        <begin position="1"/>
        <end position="12"/>
    </location>
</feature>
<dbReference type="InterPro" id="IPR036250">
    <property type="entry name" value="AcylCo_DH-like_C"/>
</dbReference>
<dbReference type="Gene3D" id="2.40.110.20">
    <property type="match status" value="1"/>
</dbReference>
<sequence>MTEDGGQIGGPGEQPAERNSEQGETVKAETPIAEPPKELVDVAAEKTVEPPAAQEPPIAVFRTHRVTNQPEPYQGYNLFDSDPLLVAALGKTLDEGVEVELSAHGRFWGSQEAQDFGRLANRNPPALNSYDAYGHRLDTVDFHPAYHAMMRRSAEAGLHMVLADDGEERRGRRHALRAAQYYVTAQTEIGHLCPITMTNAACAVLPHEASVAEEWLPRIRTRKYDHRFRPASQKLGVTLGMGLTEKQGGTDLRQITTRAEQVEDGSYRIVGHKWFFSAPMSDAFVVLAKTKAGPTAFLMPRFKPDDSVNELRVRRLKNKLGNHSNASSEVEFEGAYAERIGEEGKGIRTILDMVTPTRIDCALGSAALMRAGLARAVHHVRQRQAFGAPLADLPLMARVIGDMSLDVAAATALVIRLATAMDRAGESPADAAYLRIMTPAAKYWICKMAPALLYEAMECLGGNGYTEDFDLARLYREAPVNAIWEGSGNVMALDVVRALAKEPDTLDLLLEELEHSLGATGPVSINVLRAAAKACIDDPGSSRILTEQLALTAAASALREIAPAVLSDAFIESRLAGQWRTTYGMLDPRFDLTGLIDWLYPEK</sequence>
<dbReference type="InterPro" id="IPR009100">
    <property type="entry name" value="AcylCoA_DH/oxidase_NM_dom_sf"/>
</dbReference>
<comment type="similarity">
    <text evidence="2 5">Belongs to the acyl-CoA dehydrogenase family.</text>
</comment>
<evidence type="ECO:0000256" key="2">
    <source>
        <dbReference type="ARBA" id="ARBA00009347"/>
    </source>
</evidence>
<dbReference type="InterPro" id="IPR052904">
    <property type="entry name" value="Acyl-CoA_dehydrogenase-like"/>
</dbReference>
<dbReference type="AlphaFoldDB" id="A0A839AFW4"/>
<keyword evidence="11" id="KW-1185">Reference proteome</keyword>
<evidence type="ECO:0000256" key="5">
    <source>
        <dbReference type="RuleBase" id="RU362125"/>
    </source>
</evidence>
<accession>A0A839AFW4</accession>
<name>A0A839AFW4_9HYPH</name>
<feature type="domain" description="Acyl-CoA oxidase/dehydrogenase middle" evidence="8">
    <location>
        <begin position="241"/>
        <end position="333"/>
    </location>
</feature>
<evidence type="ECO:0000313" key="10">
    <source>
        <dbReference type="EMBL" id="MBA5778015.1"/>
    </source>
</evidence>
<keyword evidence="4 5" id="KW-0274">FAD</keyword>
<dbReference type="InterPro" id="IPR006091">
    <property type="entry name" value="Acyl-CoA_Oxase/DH_mid-dom"/>
</dbReference>
<keyword evidence="5" id="KW-0560">Oxidoreductase</keyword>
<evidence type="ECO:0000256" key="3">
    <source>
        <dbReference type="ARBA" id="ARBA00022630"/>
    </source>
</evidence>
<dbReference type="Pfam" id="PF18158">
    <property type="entry name" value="AidB_N"/>
    <property type="match status" value="1"/>
</dbReference>
<dbReference type="Pfam" id="PF00441">
    <property type="entry name" value="Acyl-CoA_dh_1"/>
    <property type="match status" value="1"/>
</dbReference>
<evidence type="ECO:0000259" key="7">
    <source>
        <dbReference type="Pfam" id="PF00441"/>
    </source>
</evidence>
<dbReference type="InterPro" id="IPR006089">
    <property type="entry name" value="Acyl-CoA_DH_CS"/>
</dbReference>
<evidence type="ECO:0000256" key="6">
    <source>
        <dbReference type="SAM" id="MobiDB-lite"/>
    </source>
</evidence>
<reference evidence="10 11" key="1">
    <citation type="submission" date="2020-07" db="EMBL/GenBank/DDBJ databases">
        <title>Stappia sp., F7233, whole genome shotgun sequencing project.</title>
        <authorList>
            <person name="Jiang S."/>
            <person name="Liu Z.W."/>
            <person name="Du Z.J."/>
        </authorList>
    </citation>
    <scope>NUCLEOTIDE SEQUENCE [LARGE SCALE GENOMIC DNA]</scope>
    <source>
        <strain evidence="10 11">F7233</strain>
    </source>
</reference>
<dbReference type="GO" id="GO:0003995">
    <property type="term" value="F:acyl-CoA dehydrogenase activity"/>
    <property type="evidence" value="ECO:0007669"/>
    <property type="project" value="InterPro"/>
</dbReference>
<keyword evidence="3 5" id="KW-0285">Flavoprotein</keyword>
<feature type="compositionally biased region" description="Basic and acidic residues" evidence="6">
    <location>
        <begin position="15"/>
        <end position="27"/>
    </location>
</feature>
<feature type="region of interest" description="Disordered" evidence="6">
    <location>
        <begin position="1"/>
        <end position="40"/>
    </location>
</feature>
<evidence type="ECO:0000256" key="1">
    <source>
        <dbReference type="ARBA" id="ARBA00001974"/>
    </source>
</evidence>
<evidence type="ECO:0000256" key="4">
    <source>
        <dbReference type="ARBA" id="ARBA00022827"/>
    </source>
</evidence>
<evidence type="ECO:0000259" key="8">
    <source>
        <dbReference type="Pfam" id="PF02770"/>
    </source>
</evidence>
<feature type="domain" description="Acyl-CoA dehydrogenase/oxidase C-terminal" evidence="7">
    <location>
        <begin position="344"/>
        <end position="499"/>
    </location>
</feature>
<gene>
    <name evidence="10" type="ORF">H2509_12860</name>
</gene>
<dbReference type="EMBL" id="JACFXV010000054">
    <property type="protein sequence ID" value="MBA5778015.1"/>
    <property type="molecule type" value="Genomic_DNA"/>
</dbReference>
<evidence type="ECO:0000259" key="9">
    <source>
        <dbReference type="Pfam" id="PF18158"/>
    </source>
</evidence>
<dbReference type="Gene3D" id="1.20.140.10">
    <property type="entry name" value="Butyryl-CoA Dehydrogenase, subunit A, domain 3"/>
    <property type="match status" value="1"/>
</dbReference>
<evidence type="ECO:0000313" key="11">
    <source>
        <dbReference type="Proteomes" id="UP000541109"/>
    </source>
</evidence>
<dbReference type="Gene3D" id="6.10.250.600">
    <property type="match status" value="1"/>
</dbReference>
<dbReference type="InterPro" id="IPR009075">
    <property type="entry name" value="AcylCo_DH/oxidase_C"/>
</dbReference>